<evidence type="ECO:0008006" key="4">
    <source>
        <dbReference type="Google" id="ProtNLM"/>
    </source>
</evidence>
<dbReference type="Proteomes" id="UP000283786">
    <property type="component" value="Chromosome"/>
</dbReference>
<evidence type="ECO:0000256" key="1">
    <source>
        <dbReference type="SAM" id="MobiDB-lite"/>
    </source>
</evidence>
<evidence type="ECO:0000313" key="3">
    <source>
        <dbReference type="Proteomes" id="UP000283786"/>
    </source>
</evidence>
<accession>A0A418SFC1</accession>
<gene>
    <name evidence="2" type="ORF">PSAL_005230</name>
</gene>
<keyword evidence="3" id="KW-1185">Reference proteome</keyword>
<dbReference type="Gene3D" id="2.30.30.830">
    <property type="match status" value="1"/>
</dbReference>
<dbReference type="EMBL" id="CP060436">
    <property type="protein sequence ID" value="QPM89308.1"/>
    <property type="molecule type" value="Genomic_DNA"/>
</dbReference>
<reference evidence="2 3" key="1">
    <citation type="submission" date="2020-08" db="EMBL/GenBank/DDBJ databases">
        <title>Genome sequence of Rhodobacteraceae bacterium Lw-13e.</title>
        <authorList>
            <person name="Poehlein A."/>
            <person name="Wolter L."/>
            <person name="Daniel R."/>
            <person name="Brinkhoff T."/>
        </authorList>
    </citation>
    <scope>NUCLEOTIDE SEQUENCE [LARGE SCALE GENOMIC DNA]</scope>
    <source>
        <strain evidence="2 3">Lw-13e</strain>
    </source>
</reference>
<dbReference type="KEGG" id="palw:PSAL_005230"/>
<dbReference type="RefSeq" id="WP_119839630.1">
    <property type="nucleotide sequence ID" value="NZ_CP060436.1"/>
</dbReference>
<dbReference type="OrthoDB" id="7866170at2"/>
<evidence type="ECO:0000313" key="2">
    <source>
        <dbReference type="EMBL" id="QPM89308.1"/>
    </source>
</evidence>
<sequence length="86" mass="9005">MGTNLSFTEDNATERGQLPGGGITLVGTLTSPRGPEAFLRMSNGRIRKVSTGDRLGLGGPQVVAVGDGQVRLQRGGKEEFLVMPGH</sequence>
<feature type="compositionally biased region" description="Polar residues" evidence="1">
    <location>
        <begin position="1"/>
        <end position="10"/>
    </location>
</feature>
<feature type="region of interest" description="Disordered" evidence="1">
    <location>
        <begin position="1"/>
        <end position="23"/>
    </location>
</feature>
<dbReference type="AlphaFoldDB" id="A0A418SFC1"/>
<proteinExistence type="predicted"/>
<organism evidence="2 3">
    <name type="scientific">Pseudooceanicola algae</name>
    <dbReference type="NCBI Taxonomy" id="1537215"/>
    <lineage>
        <taxon>Bacteria</taxon>
        <taxon>Pseudomonadati</taxon>
        <taxon>Pseudomonadota</taxon>
        <taxon>Alphaproteobacteria</taxon>
        <taxon>Rhodobacterales</taxon>
        <taxon>Paracoccaceae</taxon>
        <taxon>Pseudooceanicola</taxon>
    </lineage>
</organism>
<name>A0A418SFC1_9RHOB</name>
<protein>
    <recommendedName>
        <fullName evidence="4">Type IV pilus biogenesis</fullName>
    </recommendedName>
</protein>